<name>A0A937FZU2_9BACT</name>
<protein>
    <recommendedName>
        <fullName evidence="2">histidine kinase</fullName>
        <ecNumber evidence="2">2.7.13.3</ecNumber>
    </recommendedName>
</protein>
<keyword evidence="3" id="KW-0808">Transferase</keyword>
<proteinExistence type="predicted"/>
<dbReference type="GO" id="GO:0000160">
    <property type="term" value="P:phosphorelay signal transduction system"/>
    <property type="evidence" value="ECO:0007669"/>
    <property type="project" value="UniProtKB-KW"/>
</dbReference>
<gene>
    <name evidence="10" type="ORF">JMN32_16775</name>
</gene>
<evidence type="ECO:0000313" key="10">
    <source>
        <dbReference type="EMBL" id="MBL6447973.1"/>
    </source>
</evidence>
<evidence type="ECO:0000313" key="11">
    <source>
        <dbReference type="Proteomes" id="UP000614216"/>
    </source>
</evidence>
<feature type="transmembrane region" description="Helical" evidence="8">
    <location>
        <begin position="12"/>
        <end position="29"/>
    </location>
</feature>
<keyword evidence="7" id="KW-0902">Two-component regulatory system</keyword>
<evidence type="ECO:0000256" key="2">
    <source>
        <dbReference type="ARBA" id="ARBA00012438"/>
    </source>
</evidence>
<evidence type="ECO:0000256" key="7">
    <source>
        <dbReference type="ARBA" id="ARBA00023012"/>
    </source>
</evidence>
<dbReference type="PANTHER" id="PTHR43065:SF46">
    <property type="entry name" value="C4-DICARBOXYLATE TRANSPORT SENSOR PROTEIN DCTB"/>
    <property type="match status" value="1"/>
</dbReference>
<organism evidence="10 11">
    <name type="scientific">Fulvivirga marina</name>
    <dbReference type="NCBI Taxonomy" id="2494733"/>
    <lineage>
        <taxon>Bacteria</taxon>
        <taxon>Pseudomonadati</taxon>
        <taxon>Bacteroidota</taxon>
        <taxon>Cytophagia</taxon>
        <taxon>Cytophagales</taxon>
        <taxon>Fulvivirgaceae</taxon>
        <taxon>Fulvivirga</taxon>
    </lineage>
</organism>
<evidence type="ECO:0000259" key="9">
    <source>
        <dbReference type="PROSITE" id="PS50109"/>
    </source>
</evidence>
<dbReference type="EMBL" id="JAEUGD010000058">
    <property type="protein sequence ID" value="MBL6447973.1"/>
    <property type="molecule type" value="Genomic_DNA"/>
</dbReference>
<dbReference type="Gene3D" id="3.30.565.10">
    <property type="entry name" value="Histidine kinase-like ATPase, C-terminal domain"/>
    <property type="match status" value="1"/>
</dbReference>
<dbReference type="GO" id="GO:0004673">
    <property type="term" value="F:protein histidine kinase activity"/>
    <property type="evidence" value="ECO:0007669"/>
    <property type="project" value="UniProtKB-EC"/>
</dbReference>
<feature type="domain" description="Histidine kinase" evidence="9">
    <location>
        <begin position="231"/>
        <end position="451"/>
    </location>
</feature>
<dbReference type="InterPro" id="IPR036890">
    <property type="entry name" value="HATPase_C_sf"/>
</dbReference>
<keyword evidence="5" id="KW-0418">Kinase</keyword>
<dbReference type="PROSITE" id="PS50109">
    <property type="entry name" value="HIS_KIN"/>
    <property type="match status" value="1"/>
</dbReference>
<evidence type="ECO:0000256" key="6">
    <source>
        <dbReference type="ARBA" id="ARBA00022840"/>
    </source>
</evidence>
<keyword evidence="6 10" id="KW-0067">ATP-binding</keyword>
<dbReference type="SMART" id="SM00387">
    <property type="entry name" value="HATPase_c"/>
    <property type="match status" value="1"/>
</dbReference>
<dbReference type="InterPro" id="IPR005467">
    <property type="entry name" value="His_kinase_dom"/>
</dbReference>
<dbReference type="GO" id="GO:0005524">
    <property type="term" value="F:ATP binding"/>
    <property type="evidence" value="ECO:0007669"/>
    <property type="project" value="UniProtKB-KW"/>
</dbReference>
<dbReference type="EC" id="2.7.13.3" evidence="2"/>
<keyword evidence="8" id="KW-0812">Transmembrane</keyword>
<dbReference type="Proteomes" id="UP000614216">
    <property type="component" value="Unassembled WGS sequence"/>
</dbReference>
<keyword evidence="11" id="KW-1185">Reference proteome</keyword>
<sequence length="451" mass="51713">MRFYKKFTFKVAARLFMILAVMAAFALIFGDDRLFFNQIILFIVLVLQVVELLKFINHTNRELAKFLLAIKYRDFSINFSKSKIGQSFDELNEAFTEIIDTYKNVTIENEGQFHYLKMVVSNINIGIISLENNENIVLINKPAEQALSAEGVRNWKILKSKQPSFVQEIDAIGDTGRKLINIDVHGENRTLSVDVNSMIMLNKTYKLITFQDIKGEIEQTEIEAWHKLIRILTHEIMNSATPISSLTETMQTMLEKDGKQRPLEELDEETIEDLRFSLKTIQKRSNGMVAFINDYRKLTKVAKPKLESVTVQELFSSIENLMSSQLSKENIRLEIRIDKITTMQMDSHLIEQVLINLITNSIHALEGATNPTIHLKAYKDYDKQVIEIRDNGCGISKKELNQIFVPFFSTKKHGSGIGLSLSKQIMHLHGGNIKVSSELGEGTEIRLFFRE</sequence>
<evidence type="ECO:0000256" key="1">
    <source>
        <dbReference type="ARBA" id="ARBA00000085"/>
    </source>
</evidence>
<dbReference type="InterPro" id="IPR003594">
    <property type="entry name" value="HATPase_dom"/>
</dbReference>
<evidence type="ECO:0000256" key="8">
    <source>
        <dbReference type="SAM" id="Phobius"/>
    </source>
</evidence>
<dbReference type="RefSeq" id="WP_202857514.1">
    <property type="nucleotide sequence ID" value="NZ_JAEUGD010000058.1"/>
</dbReference>
<keyword evidence="8" id="KW-0472">Membrane</keyword>
<dbReference type="PRINTS" id="PR00344">
    <property type="entry name" value="BCTRLSENSOR"/>
</dbReference>
<reference evidence="10" key="1">
    <citation type="submission" date="2021-01" db="EMBL/GenBank/DDBJ databases">
        <title>Fulvivirga kasyanovii gen. nov., sp nov., a novel member of the phylum Bacteroidetes isolated from seawater in a mussel farm.</title>
        <authorList>
            <person name="Zhao L.-H."/>
            <person name="Wang Z.-J."/>
        </authorList>
    </citation>
    <scope>NUCLEOTIDE SEQUENCE</scope>
    <source>
        <strain evidence="10">29W222</strain>
    </source>
</reference>
<feature type="transmembrane region" description="Helical" evidence="8">
    <location>
        <begin position="35"/>
        <end position="56"/>
    </location>
</feature>
<evidence type="ECO:0000256" key="3">
    <source>
        <dbReference type="ARBA" id="ARBA00022679"/>
    </source>
</evidence>
<dbReference type="Pfam" id="PF02518">
    <property type="entry name" value="HATPase_c"/>
    <property type="match status" value="1"/>
</dbReference>
<comment type="catalytic activity">
    <reaction evidence="1">
        <text>ATP + protein L-histidine = ADP + protein N-phospho-L-histidine.</text>
        <dbReference type="EC" id="2.7.13.3"/>
    </reaction>
</comment>
<comment type="caution">
    <text evidence="10">The sequence shown here is derived from an EMBL/GenBank/DDBJ whole genome shotgun (WGS) entry which is preliminary data.</text>
</comment>
<accession>A0A937FZU2</accession>
<dbReference type="AlphaFoldDB" id="A0A937FZU2"/>
<evidence type="ECO:0000256" key="4">
    <source>
        <dbReference type="ARBA" id="ARBA00022741"/>
    </source>
</evidence>
<dbReference type="InterPro" id="IPR004358">
    <property type="entry name" value="Sig_transdc_His_kin-like_C"/>
</dbReference>
<keyword evidence="4" id="KW-0547">Nucleotide-binding</keyword>
<keyword evidence="8" id="KW-1133">Transmembrane helix</keyword>
<dbReference type="SUPFAM" id="SSF55874">
    <property type="entry name" value="ATPase domain of HSP90 chaperone/DNA topoisomerase II/histidine kinase"/>
    <property type="match status" value="1"/>
</dbReference>
<evidence type="ECO:0000256" key="5">
    <source>
        <dbReference type="ARBA" id="ARBA00022777"/>
    </source>
</evidence>
<dbReference type="PANTHER" id="PTHR43065">
    <property type="entry name" value="SENSOR HISTIDINE KINASE"/>
    <property type="match status" value="1"/>
</dbReference>